<evidence type="ECO:0000259" key="5">
    <source>
        <dbReference type="PROSITE" id="PS50977"/>
    </source>
</evidence>
<dbReference type="PANTHER" id="PTHR47506:SF3">
    <property type="entry name" value="HTH-TYPE TRANSCRIPTIONAL REGULATOR LMRA"/>
    <property type="match status" value="1"/>
</dbReference>
<dbReference type="STRING" id="37658.SAMN05661086_00939"/>
<accession>A0A1I6IPR1</accession>
<gene>
    <name evidence="6" type="ORF">SAMN05661086_00939</name>
</gene>
<keyword evidence="1" id="KW-0805">Transcription regulation</keyword>
<dbReference type="RefSeq" id="WP_092559547.1">
    <property type="nucleotide sequence ID" value="NZ_FOYZ01000003.1"/>
</dbReference>
<evidence type="ECO:0000256" key="4">
    <source>
        <dbReference type="PROSITE-ProRule" id="PRU00335"/>
    </source>
</evidence>
<name>A0A1I6IPR1_9FIRM</name>
<dbReference type="SUPFAM" id="SSF48498">
    <property type="entry name" value="Tetracyclin repressor-like, C-terminal domain"/>
    <property type="match status" value="1"/>
</dbReference>
<keyword evidence="3" id="KW-0804">Transcription</keyword>
<dbReference type="SUPFAM" id="SSF46689">
    <property type="entry name" value="Homeodomain-like"/>
    <property type="match status" value="1"/>
</dbReference>
<dbReference type="InterPro" id="IPR009057">
    <property type="entry name" value="Homeodomain-like_sf"/>
</dbReference>
<reference evidence="6 7" key="1">
    <citation type="submission" date="2016-10" db="EMBL/GenBank/DDBJ databases">
        <authorList>
            <person name="de Groot N.N."/>
        </authorList>
    </citation>
    <scope>NUCLEOTIDE SEQUENCE [LARGE SCALE GENOMIC DNA]</scope>
    <source>
        <strain evidence="6 7">743A</strain>
    </source>
</reference>
<evidence type="ECO:0000256" key="3">
    <source>
        <dbReference type="ARBA" id="ARBA00023163"/>
    </source>
</evidence>
<protein>
    <submittedName>
        <fullName evidence="6">Transcriptional regulator, TetR family</fullName>
    </submittedName>
</protein>
<dbReference type="Pfam" id="PF00440">
    <property type="entry name" value="TetR_N"/>
    <property type="match status" value="1"/>
</dbReference>
<sequence>MELKEQIIEATIEEFNEKGLKFTMDQLAKRMGISKKTLYSVFSDKESLFLEAIDTCFSEIKRSEKEIFEDDKLDTMEKIRKIIIVLPKRYQAIDFRQLYQLEEKFPKMFRKIEARLETDWEPTIQLIEQAIREGKIRRIEIPVLQTMISSTIEAFIKTNVLIKNDISYTNALEEMICIILDGIRVKSSET</sequence>
<proteinExistence type="predicted"/>
<keyword evidence="2 4" id="KW-0238">DNA-binding</keyword>
<dbReference type="InterPro" id="IPR036271">
    <property type="entry name" value="Tet_transcr_reg_TetR-rel_C_sf"/>
</dbReference>
<dbReference type="Proteomes" id="UP000199659">
    <property type="component" value="Unassembled WGS sequence"/>
</dbReference>
<dbReference type="EMBL" id="FOYZ01000003">
    <property type="protein sequence ID" value="SFR68230.1"/>
    <property type="molecule type" value="Genomic_DNA"/>
</dbReference>
<evidence type="ECO:0000256" key="2">
    <source>
        <dbReference type="ARBA" id="ARBA00023125"/>
    </source>
</evidence>
<keyword evidence="7" id="KW-1185">Reference proteome</keyword>
<feature type="domain" description="HTH tetR-type" evidence="5">
    <location>
        <begin position="1"/>
        <end position="60"/>
    </location>
</feature>
<evidence type="ECO:0000256" key="1">
    <source>
        <dbReference type="ARBA" id="ARBA00023015"/>
    </source>
</evidence>
<evidence type="ECO:0000313" key="7">
    <source>
        <dbReference type="Proteomes" id="UP000199659"/>
    </source>
</evidence>
<evidence type="ECO:0000313" key="6">
    <source>
        <dbReference type="EMBL" id="SFR68230.1"/>
    </source>
</evidence>
<dbReference type="AlphaFoldDB" id="A0A1I6IPR1"/>
<dbReference type="InterPro" id="IPR001647">
    <property type="entry name" value="HTH_TetR"/>
</dbReference>
<dbReference type="Gene3D" id="1.10.10.60">
    <property type="entry name" value="Homeodomain-like"/>
    <property type="match status" value="1"/>
</dbReference>
<dbReference type="OrthoDB" id="9812484at2"/>
<dbReference type="GO" id="GO:0003677">
    <property type="term" value="F:DNA binding"/>
    <property type="evidence" value="ECO:0007669"/>
    <property type="project" value="UniProtKB-UniRule"/>
</dbReference>
<dbReference type="PANTHER" id="PTHR47506">
    <property type="entry name" value="TRANSCRIPTIONAL REGULATORY PROTEIN"/>
    <property type="match status" value="1"/>
</dbReference>
<dbReference type="PRINTS" id="PR00455">
    <property type="entry name" value="HTHTETR"/>
</dbReference>
<organism evidence="6 7">
    <name type="scientific">Anaeromicropila populeti</name>
    <dbReference type="NCBI Taxonomy" id="37658"/>
    <lineage>
        <taxon>Bacteria</taxon>
        <taxon>Bacillati</taxon>
        <taxon>Bacillota</taxon>
        <taxon>Clostridia</taxon>
        <taxon>Lachnospirales</taxon>
        <taxon>Lachnospiraceae</taxon>
        <taxon>Anaeromicropila</taxon>
    </lineage>
</organism>
<feature type="DNA-binding region" description="H-T-H motif" evidence="4">
    <location>
        <begin position="23"/>
        <end position="42"/>
    </location>
</feature>
<dbReference type="Gene3D" id="1.10.357.10">
    <property type="entry name" value="Tetracycline Repressor, domain 2"/>
    <property type="match status" value="1"/>
</dbReference>
<dbReference type="PROSITE" id="PS50977">
    <property type="entry name" value="HTH_TETR_2"/>
    <property type="match status" value="1"/>
</dbReference>